<evidence type="ECO:0000313" key="3">
    <source>
        <dbReference type="Proteomes" id="UP000432464"/>
    </source>
</evidence>
<keyword evidence="1" id="KW-0732">Signal</keyword>
<feature type="chain" id="PRO_5026018695" evidence="1">
    <location>
        <begin position="31"/>
        <end position="127"/>
    </location>
</feature>
<feature type="signal peptide" evidence="1">
    <location>
        <begin position="1"/>
        <end position="30"/>
    </location>
</feature>
<evidence type="ECO:0000313" key="2">
    <source>
        <dbReference type="EMBL" id="MTE16164.1"/>
    </source>
</evidence>
<keyword evidence="3" id="KW-1185">Reference proteome</keyword>
<protein>
    <submittedName>
        <fullName evidence="2">Uncharacterized protein</fullName>
    </submittedName>
</protein>
<accession>A0A6I3L669</accession>
<proteinExistence type="predicted"/>
<dbReference type="EMBL" id="WMBB01000013">
    <property type="protein sequence ID" value="MTE16164.1"/>
    <property type="molecule type" value="Genomic_DNA"/>
</dbReference>
<reference evidence="2 3" key="1">
    <citation type="submission" date="2019-11" db="EMBL/GenBank/DDBJ databases">
        <title>Nocardia sp. nov. CT2-14 isolated from soil.</title>
        <authorList>
            <person name="Kanchanasin P."/>
            <person name="Tanasupawat S."/>
            <person name="Yuki M."/>
            <person name="Kudo T."/>
        </authorList>
    </citation>
    <scope>NUCLEOTIDE SEQUENCE [LARGE SCALE GENOMIC DNA]</scope>
    <source>
        <strain evidence="2 3">CT2-14</strain>
    </source>
</reference>
<dbReference type="Proteomes" id="UP000432464">
    <property type="component" value="Unassembled WGS sequence"/>
</dbReference>
<comment type="caution">
    <text evidence="2">The sequence shown here is derived from an EMBL/GenBank/DDBJ whole genome shotgun (WGS) entry which is preliminary data.</text>
</comment>
<sequence>MTNQNYRNITRQLFAEVASAAVAMATPVMAAVPAVAAPTPVSGIVQVDRPWGWGGHAVAPAPPPPPPVPPHGGCNGANCGDNGGTCGDGGCGDNGGTGGGPAVADVLGIHYTALHRHVARAGGTWNR</sequence>
<gene>
    <name evidence="2" type="ORF">GLP40_25765</name>
</gene>
<organism evidence="2 3">
    <name type="scientific">Nocardia aurantiaca</name>
    <dbReference type="NCBI Taxonomy" id="2675850"/>
    <lineage>
        <taxon>Bacteria</taxon>
        <taxon>Bacillati</taxon>
        <taxon>Actinomycetota</taxon>
        <taxon>Actinomycetes</taxon>
        <taxon>Mycobacteriales</taxon>
        <taxon>Nocardiaceae</taxon>
        <taxon>Nocardia</taxon>
    </lineage>
</organism>
<evidence type="ECO:0000256" key="1">
    <source>
        <dbReference type="SAM" id="SignalP"/>
    </source>
</evidence>
<name>A0A6I3L669_9NOCA</name>
<dbReference type="AlphaFoldDB" id="A0A6I3L669"/>
<dbReference type="RefSeq" id="WP_154790601.1">
    <property type="nucleotide sequence ID" value="NZ_WMBB01000013.1"/>
</dbReference>